<dbReference type="Gene3D" id="3.20.20.150">
    <property type="entry name" value="Divalent-metal-dependent TIM barrel enzymes"/>
    <property type="match status" value="1"/>
</dbReference>
<dbReference type="EMBL" id="SLUK01000004">
    <property type="protein sequence ID" value="TCL43775.1"/>
    <property type="molecule type" value="Genomic_DNA"/>
</dbReference>
<dbReference type="Pfam" id="PF01261">
    <property type="entry name" value="AP_endonuc_2"/>
    <property type="match status" value="1"/>
</dbReference>
<evidence type="ECO:0000313" key="3">
    <source>
        <dbReference type="Proteomes" id="UP000294682"/>
    </source>
</evidence>
<dbReference type="InterPro" id="IPR036237">
    <property type="entry name" value="Xyl_isomerase-like_sf"/>
</dbReference>
<evidence type="ECO:0000313" key="2">
    <source>
        <dbReference type="EMBL" id="TCL43775.1"/>
    </source>
</evidence>
<dbReference type="InterPro" id="IPR050312">
    <property type="entry name" value="IolE/XylAMocC-like"/>
</dbReference>
<comment type="caution">
    <text evidence="2">The sequence shown here is derived from an EMBL/GenBank/DDBJ whole genome shotgun (WGS) entry which is preliminary data.</text>
</comment>
<dbReference type="AlphaFoldDB" id="A0A9X8UK11"/>
<dbReference type="Proteomes" id="UP000294682">
    <property type="component" value="Unassembled WGS sequence"/>
</dbReference>
<organism evidence="2 3">
    <name type="scientific">Harryflintia acetispora</name>
    <dbReference type="NCBI Taxonomy" id="1849041"/>
    <lineage>
        <taxon>Bacteria</taxon>
        <taxon>Bacillati</taxon>
        <taxon>Bacillota</taxon>
        <taxon>Clostridia</taxon>
        <taxon>Eubacteriales</taxon>
        <taxon>Oscillospiraceae</taxon>
        <taxon>Harryflintia</taxon>
    </lineage>
</organism>
<keyword evidence="3" id="KW-1185">Reference proteome</keyword>
<evidence type="ECO:0000259" key="1">
    <source>
        <dbReference type="Pfam" id="PF01261"/>
    </source>
</evidence>
<dbReference type="RefSeq" id="WP_079698274.1">
    <property type="nucleotide sequence ID" value="NZ_JADNAH010000042.1"/>
</dbReference>
<sequence>MKLSFLSMAYSRYSLSKAFSEAERLGMDGIEVWGGRPHAYVYDCDDKMINEINRMSRDTGVPVCAYTPENCVYPYNLCSQSEKERRETVEYYKLALDVAAQIGAKLIQITPGDPGYEGNERDDWRHLVEGMQEVCAHAEKVGVDVVMESLSPYESLIITTADDLQRLINDVPSPRMYGMLDCVNPLVMQESYSNYFEKLGDKMGHIHLTDGNGISHAHMVVGTGEVVFEELLLMIERYKYDRYCSIELGGDSAHGDPEFYMSLSVRRIREMMKRLGIQ</sequence>
<protein>
    <submittedName>
        <fullName evidence="2">Protein FrlC</fullName>
    </submittedName>
</protein>
<accession>A0A9X8UK11</accession>
<dbReference type="OrthoDB" id="9814946at2"/>
<name>A0A9X8UK11_9FIRM</name>
<dbReference type="InterPro" id="IPR013022">
    <property type="entry name" value="Xyl_isomerase-like_TIM-brl"/>
</dbReference>
<proteinExistence type="predicted"/>
<reference evidence="2 3" key="1">
    <citation type="submission" date="2019-03" db="EMBL/GenBank/DDBJ databases">
        <title>Genomic Encyclopedia of Type Strains, Phase IV (KMG-IV): sequencing the most valuable type-strain genomes for metagenomic binning, comparative biology and taxonomic classification.</title>
        <authorList>
            <person name="Goeker M."/>
        </authorList>
    </citation>
    <scope>NUCLEOTIDE SEQUENCE [LARGE SCALE GENOMIC DNA]</scope>
    <source>
        <strain evidence="2 3">DSM 100433</strain>
    </source>
</reference>
<dbReference type="PANTHER" id="PTHR12110">
    <property type="entry name" value="HYDROXYPYRUVATE ISOMERASE"/>
    <property type="match status" value="1"/>
</dbReference>
<feature type="domain" description="Xylose isomerase-like TIM barrel" evidence="1">
    <location>
        <begin position="19"/>
        <end position="269"/>
    </location>
</feature>
<gene>
    <name evidence="2" type="ORF">EDD78_104113</name>
</gene>
<dbReference type="SUPFAM" id="SSF51658">
    <property type="entry name" value="Xylose isomerase-like"/>
    <property type="match status" value="1"/>
</dbReference>